<proteinExistence type="predicted"/>
<name>A0A1G9U169_9BACI</name>
<accession>A0A1G9U169</accession>
<organism evidence="1 2">
    <name type="scientific">Sediminibacillus halophilus</name>
    <dbReference type="NCBI Taxonomy" id="482461"/>
    <lineage>
        <taxon>Bacteria</taxon>
        <taxon>Bacillati</taxon>
        <taxon>Bacillota</taxon>
        <taxon>Bacilli</taxon>
        <taxon>Bacillales</taxon>
        <taxon>Bacillaceae</taxon>
        <taxon>Sediminibacillus</taxon>
    </lineage>
</organism>
<evidence type="ECO:0000313" key="2">
    <source>
        <dbReference type="Proteomes" id="UP000182347"/>
    </source>
</evidence>
<reference evidence="2" key="1">
    <citation type="submission" date="2016-10" db="EMBL/GenBank/DDBJ databases">
        <authorList>
            <person name="Varghese N."/>
            <person name="Submissions S."/>
        </authorList>
    </citation>
    <scope>NUCLEOTIDE SEQUENCE [LARGE SCALE GENOMIC DNA]</scope>
    <source>
        <strain evidence="2">CGMCC 1.6199</strain>
    </source>
</reference>
<gene>
    <name evidence="1" type="ORF">SAMN05216244_2817</name>
</gene>
<dbReference type="STRING" id="482461.SAMN05216244_2817"/>
<dbReference type="AlphaFoldDB" id="A0A1G9U169"/>
<dbReference type="Proteomes" id="UP000182347">
    <property type="component" value="Unassembled WGS sequence"/>
</dbReference>
<evidence type="ECO:0000313" key="1">
    <source>
        <dbReference type="EMBL" id="SDM53622.1"/>
    </source>
</evidence>
<dbReference type="EMBL" id="FNHF01000003">
    <property type="protein sequence ID" value="SDM53622.1"/>
    <property type="molecule type" value="Genomic_DNA"/>
</dbReference>
<keyword evidence="2" id="KW-1185">Reference proteome</keyword>
<protein>
    <submittedName>
        <fullName evidence="1">Uncharacterized protein</fullName>
    </submittedName>
</protein>
<sequence length="90" mass="10350">MFVYLARGTRRRLRLKGNGDCGIKEKLCFCYMFLQKIYFHGNTTTLSLLYVKCSSFPDTKKEPSCPDSPLEFVQGTTQQFLLGLLFHSIT</sequence>